<dbReference type="PANTHER" id="PTHR14456:SF2">
    <property type="entry name" value="INOSITOL-PENTAKISPHOSPHATE 2-KINASE"/>
    <property type="match status" value="1"/>
</dbReference>
<keyword evidence="7" id="KW-0732">Signal</keyword>
<dbReference type="Gene3D" id="3.30.200.110">
    <property type="entry name" value="Inositol-pentakisphosphate 2-kinase, N-lobe"/>
    <property type="match status" value="1"/>
</dbReference>
<feature type="signal peptide" evidence="7">
    <location>
        <begin position="1"/>
        <end position="21"/>
    </location>
</feature>
<dbReference type="GO" id="GO:0005634">
    <property type="term" value="C:nucleus"/>
    <property type="evidence" value="ECO:0007669"/>
    <property type="project" value="TreeGrafter"/>
</dbReference>
<comment type="domain">
    <text evidence="6">The EXKPK motif is conserved in inositol-pentakisphosphate 2-kinases of both family 1 and 2.</text>
</comment>
<accession>A0A7S2S176</accession>
<evidence type="ECO:0000256" key="1">
    <source>
        <dbReference type="ARBA" id="ARBA00012023"/>
    </source>
</evidence>
<evidence type="ECO:0000256" key="5">
    <source>
        <dbReference type="ARBA" id="ARBA00022840"/>
    </source>
</evidence>
<dbReference type="Pfam" id="PF06090">
    <property type="entry name" value="Ins_P5_2-kin"/>
    <property type="match status" value="1"/>
</dbReference>
<dbReference type="AlphaFoldDB" id="A0A7S2S176"/>
<organism evidence="8">
    <name type="scientific">Mucochytrium quahogii</name>
    <dbReference type="NCBI Taxonomy" id="96639"/>
    <lineage>
        <taxon>Eukaryota</taxon>
        <taxon>Sar</taxon>
        <taxon>Stramenopiles</taxon>
        <taxon>Bigyra</taxon>
        <taxon>Labyrinthulomycetes</taxon>
        <taxon>Thraustochytrida</taxon>
        <taxon>Thraustochytriidae</taxon>
        <taxon>Mucochytrium</taxon>
    </lineage>
</organism>
<dbReference type="PANTHER" id="PTHR14456">
    <property type="entry name" value="INOSITOL POLYPHOSPHATE KINASE 1"/>
    <property type="match status" value="1"/>
</dbReference>
<keyword evidence="4 6" id="KW-0418">Kinase</keyword>
<name>A0A7S2S176_9STRA</name>
<reference evidence="8" key="1">
    <citation type="submission" date="2021-01" db="EMBL/GenBank/DDBJ databases">
        <authorList>
            <person name="Corre E."/>
            <person name="Pelletier E."/>
            <person name="Niang G."/>
            <person name="Scheremetjew M."/>
            <person name="Finn R."/>
            <person name="Kale V."/>
            <person name="Holt S."/>
            <person name="Cochrane G."/>
            <person name="Meng A."/>
            <person name="Brown T."/>
            <person name="Cohen L."/>
        </authorList>
    </citation>
    <scope>NUCLEOTIDE SEQUENCE</scope>
    <source>
        <strain evidence="8">NY070348D</strain>
    </source>
</reference>
<evidence type="ECO:0000256" key="7">
    <source>
        <dbReference type="SAM" id="SignalP"/>
    </source>
</evidence>
<evidence type="ECO:0000313" key="8">
    <source>
        <dbReference type="EMBL" id="CAD9686555.1"/>
    </source>
</evidence>
<dbReference type="GO" id="GO:0035299">
    <property type="term" value="F:inositol-1,3,4,5,6-pentakisphosphate 2-kinase activity"/>
    <property type="evidence" value="ECO:0007669"/>
    <property type="project" value="UniProtKB-EC"/>
</dbReference>
<feature type="chain" id="PRO_5031242455" description="Inositol-pentakisphosphate 2-kinase" evidence="7">
    <location>
        <begin position="22"/>
        <end position="448"/>
    </location>
</feature>
<comment type="catalytic activity">
    <reaction evidence="6">
        <text>1D-myo-inositol 1,3,4,5,6-pentakisphosphate + ATP = 1D-myo-inositol hexakisphosphate + ADP + H(+)</text>
        <dbReference type="Rhea" id="RHEA:20313"/>
        <dbReference type="ChEBI" id="CHEBI:15378"/>
        <dbReference type="ChEBI" id="CHEBI:30616"/>
        <dbReference type="ChEBI" id="CHEBI:57733"/>
        <dbReference type="ChEBI" id="CHEBI:58130"/>
        <dbReference type="ChEBI" id="CHEBI:456216"/>
        <dbReference type="EC" id="2.7.1.158"/>
    </reaction>
</comment>
<dbReference type="GO" id="GO:0032958">
    <property type="term" value="P:inositol phosphate biosynthetic process"/>
    <property type="evidence" value="ECO:0007669"/>
    <property type="project" value="TreeGrafter"/>
</dbReference>
<keyword evidence="5 6" id="KW-0067">ATP-binding</keyword>
<gene>
    <name evidence="8" type="ORF">QSP1433_LOCUS9212</name>
</gene>
<dbReference type="EMBL" id="HBHK01014592">
    <property type="protein sequence ID" value="CAD9686555.1"/>
    <property type="molecule type" value="Transcribed_RNA"/>
</dbReference>
<dbReference type="EC" id="2.7.1.158" evidence="1 6"/>
<dbReference type="GO" id="GO:0005524">
    <property type="term" value="F:ATP binding"/>
    <property type="evidence" value="ECO:0007669"/>
    <property type="project" value="UniProtKB-KW"/>
</dbReference>
<evidence type="ECO:0000256" key="6">
    <source>
        <dbReference type="RuleBase" id="RU364126"/>
    </source>
</evidence>
<sequence>MERVGFAAASALALFYVSLRARRSHPGCASPSELKCSFARCKPTDWQYIAEGALNLALRYCGNDPNLVGIVLRVRKNNPEASGGVVDHRPWKESLRFVENIILPLLGRRYVQPAIEVEFRKGFMRELAESIEDSRPVARRKNHLDYELESGLLMLDNTCIPVGDGPTICFELKIKCGFCPDSPFVTHEVKKRVDRFTMHQQLKNSQGKLDTVSRYSPVDLFSYDEPRVIKALQALVATPQNNFRMFVDGALVFPDKKGHGSKQGLEEILKKYPQVRGGVDGLLTELAEVLVREPLLDRIKKVQMLDDCDIEGTWPLYQKIVERNERVLPLADGKAIFPRDPPKQPPTDAVTQHDTVRRFMLSCTAKDCSVMLSLKPTGGADKKLPSVRHLSVSTTDPRTIVDGFHGYSYSIAIVDLDPKPLEKMEHYYKLDKKVAEFYAKAERDGTLL</sequence>
<evidence type="ECO:0000256" key="2">
    <source>
        <dbReference type="ARBA" id="ARBA00022679"/>
    </source>
</evidence>
<keyword evidence="3 6" id="KW-0547">Nucleotide-binding</keyword>
<dbReference type="InterPro" id="IPR009286">
    <property type="entry name" value="Ins_P5_2-kin"/>
</dbReference>
<proteinExistence type="predicted"/>
<keyword evidence="2 6" id="KW-0808">Transferase</keyword>
<protein>
    <recommendedName>
        <fullName evidence="1 6">Inositol-pentakisphosphate 2-kinase</fullName>
        <ecNumber evidence="1 6">2.7.1.158</ecNumber>
    </recommendedName>
</protein>
<comment type="function">
    <text evidence="6">Phosphorylates Ins(1,3,4,5,6)P5 at position 2 to form Ins(1,2,3,4,5,6)P6 (InsP6 or phytate).</text>
</comment>
<evidence type="ECO:0000256" key="3">
    <source>
        <dbReference type="ARBA" id="ARBA00022741"/>
    </source>
</evidence>
<dbReference type="InterPro" id="IPR043001">
    <property type="entry name" value="IP5_2-K_N_lobe"/>
</dbReference>
<evidence type="ECO:0000256" key="4">
    <source>
        <dbReference type="ARBA" id="ARBA00022777"/>
    </source>
</evidence>